<name>U7D8G7_9BACT</name>
<dbReference type="PROSITE" id="PS51257">
    <property type="entry name" value="PROKAR_LIPOPROTEIN"/>
    <property type="match status" value="1"/>
</dbReference>
<feature type="signal peptide" evidence="1">
    <location>
        <begin position="1"/>
        <end position="20"/>
    </location>
</feature>
<dbReference type="OrthoDB" id="3235126at2"/>
<sequence>MQRCIIVFLMSLLISCTSPFSEDMTDDTETKTLPGRDIHLSLNTEALKYLRDNPFSRGLGIPVEITIGTYSGWGRVKIHGGTSRYYSKKSLRLYFDSGPIERHRLFHPVFSCGTDESPSSVVLNAHSIDYSRIRNFLSLYTTRLLGGTAPAAGFARLFVNGEFYGFYSTIERVREEFLTPLLGHGAYHIAKAQDWNADFKQGSQGFESRKGPLSYLDKITDSLSYPNEEAIAFIRNSFSLEDLTAWFLACFYTGESDGYGKNYYLVYDRIREEVIFVRWDGDATFGRYWQGEPVPDHWHPTNIHQVIPRNAVIETLARDSSWCAEVREVAHSRIDRVEQKLLTVVTQLEEQYAATIQRDYALWNEQNESSFLETPWEGEVYWDYTCYEELQRSQFEEIRSYIRKRRAAFLEELDTLIELSSP</sequence>
<accession>U7D8G7</accession>
<dbReference type="EMBL" id="ASJR01000037">
    <property type="protein sequence ID" value="ERP30725.1"/>
    <property type="molecule type" value="Genomic_DNA"/>
</dbReference>
<dbReference type="PANTHER" id="PTHR40050">
    <property type="entry name" value="INNER SPORE COAT PROTEIN H"/>
    <property type="match status" value="1"/>
</dbReference>
<gene>
    <name evidence="2" type="ORF">CALK_2440</name>
</gene>
<keyword evidence="3" id="KW-1185">Reference proteome</keyword>
<evidence type="ECO:0000256" key="1">
    <source>
        <dbReference type="SAM" id="SignalP"/>
    </source>
</evidence>
<dbReference type="AlphaFoldDB" id="U7D8G7"/>
<protein>
    <recommendedName>
        <fullName evidence="4">Spore coat protein CotH</fullName>
    </recommendedName>
</protein>
<dbReference type="RefSeq" id="WP_022637782.1">
    <property type="nucleotide sequence ID" value="NZ_ASJR01000037.1"/>
</dbReference>
<evidence type="ECO:0008006" key="4">
    <source>
        <dbReference type="Google" id="ProtNLM"/>
    </source>
</evidence>
<evidence type="ECO:0000313" key="3">
    <source>
        <dbReference type="Proteomes" id="UP000017148"/>
    </source>
</evidence>
<feature type="chain" id="PRO_5004679015" description="Spore coat protein CotH" evidence="1">
    <location>
        <begin position="21"/>
        <end position="422"/>
    </location>
</feature>
<dbReference type="STRING" id="1313304.CALK_2440"/>
<evidence type="ECO:0000313" key="2">
    <source>
        <dbReference type="EMBL" id="ERP30725.1"/>
    </source>
</evidence>
<dbReference type="Pfam" id="PF08757">
    <property type="entry name" value="CotH"/>
    <property type="match status" value="1"/>
</dbReference>
<proteinExistence type="predicted"/>
<reference evidence="2 3" key="1">
    <citation type="journal article" date="2013" name="Environ. Microbiol.">
        <title>Genome analysis of Chitinivibrio alkaliphilus gen. nov., sp. nov., a novel extremely haloalkaliphilic anaerobic chitinolytic bacterium from the candidate phylum Termite Group 3.</title>
        <authorList>
            <person name="Sorokin D.Y."/>
            <person name="Gumerov V.M."/>
            <person name="Rakitin A.L."/>
            <person name="Beletsky A.V."/>
            <person name="Damste J.S."/>
            <person name="Muyzer G."/>
            <person name="Mardanov A.V."/>
            <person name="Ravin N.V."/>
        </authorList>
    </citation>
    <scope>NUCLEOTIDE SEQUENCE [LARGE SCALE GENOMIC DNA]</scope>
    <source>
        <strain evidence="2 3">ACht1</strain>
    </source>
</reference>
<keyword evidence="1" id="KW-0732">Signal</keyword>
<comment type="caution">
    <text evidence="2">The sequence shown here is derived from an EMBL/GenBank/DDBJ whole genome shotgun (WGS) entry which is preliminary data.</text>
</comment>
<dbReference type="Proteomes" id="UP000017148">
    <property type="component" value="Unassembled WGS sequence"/>
</dbReference>
<organism evidence="2 3">
    <name type="scientific">Chitinivibrio alkaliphilus ACht1</name>
    <dbReference type="NCBI Taxonomy" id="1313304"/>
    <lineage>
        <taxon>Bacteria</taxon>
        <taxon>Pseudomonadati</taxon>
        <taxon>Fibrobacterota</taxon>
        <taxon>Chitinivibrionia</taxon>
        <taxon>Chitinivibrionales</taxon>
        <taxon>Chitinivibrionaceae</taxon>
        <taxon>Chitinivibrio</taxon>
    </lineage>
</organism>
<dbReference type="PANTHER" id="PTHR40050:SF1">
    <property type="entry name" value="INNER SPORE COAT PROTEIN H"/>
    <property type="match status" value="1"/>
</dbReference>
<dbReference type="InterPro" id="IPR014867">
    <property type="entry name" value="Spore_coat_CotH_CotH2/3/7"/>
</dbReference>